<accession>A0ABT5YTX0</accession>
<organism evidence="3 4">
    <name type="scientific">Streptantibioticus ferralitis</name>
    <dbReference type="NCBI Taxonomy" id="236510"/>
    <lineage>
        <taxon>Bacteria</taxon>
        <taxon>Bacillati</taxon>
        <taxon>Actinomycetota</taxon>
        <taxon>Actinomycetes</taxon>
        <taxon>Kitasatosporales</taxon>
        <taxon>Streptomycetaceae</taxon>
        <taxon>Streptantibioticus</taxon>
    </lineage>
</organism>
<dbReference type="InterPro" id="IPR052169">
    <property type="entry name" value="CW_Biosynth-Accessory"/>
</dbReference>
<dbReference type="Gene3D" id="3.60.21.10">
    <property type="match status" value="1"/>
</dbReference>
<dbReference type="RefSeq" id="WP_275808360.1">
    <property type="nucleotide sequence ID" value="NZ_BAAANM010000008.1"/>
</dbReference>
<evidence type="ECO:0000313" key="3">
    <source>
        <dbReference type="EMBL" id="MDF2254960.1"/>
    </source>
</evidence>
<dbReference type="PANTHER" id="PTHR33393:SF13">
    <property type="entry name" value="PGA BIOSYNTHESIS PROTEIN CAPA"/>
    <property type="match status" value="1"/>
</dbReference>
<dbReference type="PANTHER" id="PTHR33393">
    <property type="entry name" value="POLYGLUTAMINE SYNTHESIS ACCESSORY PROTEIN RV0574C-RELATED"/>
    <property type="match status" value="1"/>
</dbReference>
<keyword evidence="4" id="KW-1185">Reference proteome</keyword>
<dbReference type="SMART" id="SM00854">
    <property type="entry name" value="PGA_cap"/>
    <property type="match status" value="1"/>
</dbReference>
<evidence type="ECO:0000256" key="1">
    <source>
        <dbReference type="ARBA" id="ARBA00005662"/>
    </source>
</evidence>
<sequence length="332" mass="35205">MAGARWTVMTVKLALAGDTMLGRGVAEWLARYGPGALFAPELKETVAEADAFVLNLECCVSDRGRPAPVPGKPFFFRAPPLAVEALAELGVDAVSLANNHALDFGPTALADTLALLAAAGIQVVGAGATAEQARAPVVLTVGGLRIGLMGVVDHAEEFAAGPGRPGTAYADLASGVPAWLTEAVRALRRRTDITLVAVHWGPNMVGHPVPYVRQAAPVLTAAGASLVVGHSAHVFHGFTRQVLFDLGDFIDDYAVHPLLRNDLGLLFLVTLDASAVRRVEAVPLTLKYCHTRLARGSDYTWIRDRLSRVCATFGTDITDRDGRLTASWTDRS</sequence>
<dbReference type="CDD" id="cd07381">
    <property type="entry name" value="MPP_CapA"/>
    <property type="match status" value="1"/>
</dbReference>
<dbReference type="InterPro" id="IPR019079">
    <property type="entry name" value="Capsule_synth_CapA"/>
</dbReference>
<dbReference type="InterPro" id="IPR029052">
    <property type="entry name" value="Metallo-depent_PP-like"/>
</dbReference>
<protein>
    <submittedName>
        <fullName evidence="3">CapA family protein</fullName>
    </submittedName>
</protein>
<evidence type="ECO:0000259" key="2">
    <source>
        <dbReference type="SMART" id="SM00854"/>
    </source>
</evidence>
<dbReference type="Pfam" id="PF09587">
    <property type="entry name" value="PGA_cap"/>
    <property type="match status" value="1"/>
</dbReference>
<proteinExistence type="inferred from homology"/>
<comment type="caution">
    <text evidence="3">The sequence shown here is derived from an EMBL/GenBank/DDBJ whole genome shotgun (WGS) entry which is preliminary data.</text>
</comment>
<gene>
    <name evidence="3" type="ORF">P2L57_04205</name>
</gene>
<dbReference type="EMBL" id="JARHTQ010000002">
    <property type="protein sequence ID" value="MDF2254960.1"/>
    <property type="molecule type" value="Genomic_DNA"/>
</dbReference>
<dbReference type="Proteomes" id="UP001220022">
    <property type="component" value="Unassembled WGS sequence"/>
</dbReference>
<evidence type="ECO:0000313" key="4">
    <source>
        <dbReference type="Proteomes" id="UP001220022"/>
    </source>
</evidence>
<dbReference type="SUPFAM" id="SSF56300">
    <property type="entry name" value="Metallo-dependent phosphatases"/>
    <property type="match status" value="1"/>
</dbReference>
<reference evidence="3 4" key="1">
    <citation type="submission" date="2023-03" db="EMBL/GenBank/DDBJ databases">
        <title>Draft genome sequence of type strain Streptomyces ferralitis JCM 14344.</title>
        <authorList>
            <person name="Klaysubun C."/>
            <person name="Duangmal K."/>
        </authorList>
    </citation>
    <scope>NUCLEOTIDE SEQUENCE [LARGE SCALE GENOMIC DNA]</scope>
    <source>
        <strain evidence="3 4">JCM 14344</strain>
    </source>
</reference>
<feature type="domain" description="Capsule synthesis protein CapA" evidence="2">
    <location>
        <begin position="12"/>
        <end position="253"/>
    </location>
</feature>
<name>A0ABT5YTX0_9ACTN</name>
<comment type="similarity">
    <text evidence="1">Belongs to the CapA family.</text>
</comment>